<dbReference type="SMART" id="SM00587">
    <property type="entry name" value="CHK"/>
    <property type="match status" value="1"/>
</dbReference>
<feature type="domain" description="CHK kinase-like" evidence="1">
    <location>
        <begin position="121"/>
        <end position="323"/>
    </location>
</feature>
<dbReference type="Proteomes" id="UP000789524">
    <property type="component" value="Unassembled WGS sequence"/>
</dbReference>
<dbReference type="InterPro" id="IPR011009">
    <property type="entry name" value="Kinase-like_dom_sf"/>
</dbReference>
<protein>
    <submittedName>
        <fullName evidence="2">(African queen) hypothetical protein</fullName>
    </submittedName>
</protein>
<comment type="caution">
    <text evidence="2">The sequence shown here is derived from an EMBL/GenBank/DDBJ whole genome shotgun (WGS) entry which is preliminary data.</text>
</comment>
<dbReference type="Pfam" id="PF02958">
    <property type="entry name" value="EcKL"/>
    <property type="match status" value="1"/>
</dbReference>
<evidence type="ECO:0000313" key="3">
    <source>
        <dbReference type="Proteomes" id="UP000789524"/>
    </source>
</evidence>
<dbReference type="OrthoDB" id="6334212at2759"/>
<name>A0A8J2QG74_9NEOP</name>
<dbReference type="PANTHER" id="PTHR11012:SF59">
    <property type="entry name" value="CHK KINASE-LIKE DOMAIN-CONTAINING PROTEIN-RELATED"/>
    <property type="match status" value="1"/>
</dbReference>
<reference evidence="2" key="1">
    <citation type="submission" date="2021-09" db="EMBL/GenBank/DDBJ databases">
        <authorList>
            <person name="Martin H S."/>
        </authorList>
    </citation>
    <scope>NUCLEOTIDE SEQUENCE</scope>
</reference>
<accession>A0A8J2QG74</accession>
<proteinExistence type="predicted"/>
<dbReference type="InterPro" id="IPR004119">
    <property type="entry name" value="EcKL"/>
</dbReference>
<dbReference type="Gene3D" id="3.90.1200.10">
    <property type="match status" value="1"/>
</dbReference>
<dbReference type="EMBL" id="CAKASE010000047">
    <property type="protein sequence ID" value="CAG9561975.1"/>
    <property type="molecule type" value="Genomic_DNA"/>
</dbReference>
<dbReference type="SUPFAM" id="SSF56112">
    <property type="entry name" value="Protein kinase-like (PK-like)"/>
    <property type="match status" value="1"/>
</dbReference>
<sequence length="417" mass="49072">MGNKTLSLDELNAIIANTEEIEEGVVIKDYSINQASDKMLGFLGDYWKLEVELVTRDNDTLRKIFFIKAISKSNDAKADMARDMNLFEKESWFYNAMIKKMSKNGLKPWSSRLITSTNEAMVFEDLNALQYKNRDKFKVYDEEHILLALNTLARFHASSIILEEEKSKQIEKPYFINDKYLFDKGGYKKHNTWFEQCMKGSLEIVTTMSKYRNDAKALQQIENKWSEVWYKALEITEMSNKYRNVICHRDLWNNNIMFRYENVNNTVKAVDCLFVDFAAVSLQPPASDVMLLLYCTLDPVFREQNLNYFLNYYYEQLKNNLSTNGITIENVIPFRDFIESCEEQRLWGIIVSACLVPQFWISEELTKKIFCNTEDFEKILNNDKATFIRAMINNNEGYKKKILPIFEEIVHRYCLST</sequence>
<dbReference type="AlphaFoldDB" id="A0A8J2QG74"/>
<dbReference type="PANTHER" id="PTHR11012">
    <property type="entry name" value="PROTEIN KINASE-LIKE DOMAIN-CONTAINING"/>
    <property type="match status" value="1"/>
</dbReference>
<gene>
    <name evidence="2" type="ORF">DCHRY22_LOCUS3391</name>
</gene>
<keyword evidence="3" id="KW-1185">Reference proteome</keyword>
<dbReference type="InterPro" id="IPR015897">
    <property type="entry name" value="CHK_kinase-like"/>
</dbReference>
<organism evidence="2 3">
    <name type="scientific">Danaus chrysippus</name>
    <name type="common">African queen</name>
    <dbReference type="NCBI Taxonomy" id="151541"/>
    <lineage>
        <taxon>Eukaryota</taxon>
        <taxon>Metazoa</taxon>
        <taxon>Ecdysozoa</taxon>
        <taxon>Arthropoda</taxon>
        <taxon>Hexapoda</taxon>
        <taxon>Insecta</taxon>
        <taxon>Pterygota</taxon>
        <taxon>Neoptera</taxon>
        <taxon>Endopterygota</taxon>
        <taxon>Lepidoptera</taxon>
        <taxon>Glossata</taxon>
        <taxon>Ditrysia</taxon>
        <taxon>Papilionoidea</taxon>
        <taxon>Nymphalidae</taxon>
        <taxon>Danainae</taxon>
        <taxon>Danaini</taxon>
        <taxon>Danaina</taxon>
        <taxon>Danaus</taxon>
        <taxon>Anosia</taxon>
    </lineage>
</organism>
<evidence type="ECO:0000313" key="2">
    <source>
        <dbReference type="EMBL" id="CAG9561975.1"/>
    </source>
</evidence>
<evidence type="ECO:0000259" key="1">
    <source>
        <dbReference type="SMART" id="SM00587"/>
    </source>
</evidence>